<comment type="catalytic activity">
    <reaction evidence="11 12">
        <text>GTP + AH2 + S-adenosyl-L-methionine = (8S)-3',8-cyclo-7,8-dihydroguanosine 5'-triphosphate + 5'-deoxyadenosine + L-methionine + A + H(+)</text>
        <dbReference type="Rhea" id="RHEA:49576"/>
        <dbReference type="ChEBI" id="CHEBI:13193"/>
        <dbReference type="ChEBI" id="CHEBI:15378"/>
        <dbReference type="ChEBI" id="CHEBI:17319"/>
        <dbReference type="ChEBI" id="CHEBI:17499"/>
        <dbReference type="ChEBI" id="CHEBI:37565"/>
        <dbReference type="ChEBI" id="CHEBI:57844"/>
        <dbReference type="ChEBI" id="CHEBI:59789"/>
        <dbReference type="ChEBI" id="CHEBI:131766"/>
        <dbReference type="EC" id="4.1.99.22"/>
    </reaction>
</comment>
<evidence type="ECO:0000256" key="7">
    <source>
        <dbReference type="ARBA" id="ARBA00023014"/>
    </source>
</evidence>
<keyword evidence="16" id="KW-1185">Reference proteome</keyword>
<proteinExistence type="inferred from homology"/>
<dbReference type="InterPro" id="IPR013483">
    <property type="entry name" value="MoaA"/>
</dbReference>
<evidence type="ECO:0000313" key="15">
    <source>
        <dbReference type="EMBL" id="WFM84107.1"/>
    </source>
</evidence>
<dbReference type="SFLD" id="SFLDG01386">
    <property type="entry name" value="main_SPASM_domain-containing"/>
    <property type="match status" value="1"/>
</dbReference>
<dbReference type="EC" id="4.1.99.22" evidence="1 12"/>
<dbReference type="Pfam" id="PF04055">
    <property type="entry name" value="Radical_SAM"/>
    <property type="match status" value="1"/>
</dbReference>
<evidence type="ECO:0000256" key="12">
    <source>
        <dbReference type="HAMAP-Rule" id="MF_01225"/>
    </source>
</evidence>
<dbReference type="PANTHER" id="PTHR22960:SF0">
    <property type="entry name" value="MOLYBDENUM COFACTOR BIOSYNTHESIS PROTEIN 1"/>
    <property type="match status" value="1"/>
</dbReference>
<feature type="binding site" evidence="12">
    <location>
        <position position="108"/>
    </location>
    <ligand>
        <name>GTP</name>
        <dbReference type="ChEBI" id="CHEBI:37565"/>
    </ligand>
</feature>
<dbReference type="PROSITE" id="PS51918">
    <property type="entry name" value="RADICAL_SAM"/>
    <property type="match status" value="1"/>
</dbReference>
<evidence type="ECO:0000256" key="4">
    <source>
        <dbReference type="ARBA" id="ARBA00022723"/>
    </source>
</evidence>
<evidence type="ECO:0000313" key="16">
    <source>
        <dbReference type="Proteomes" id="UP001215216"/>
    </source>
</evidence>
<feature type="binding site" evidence="12">
    <location>
        <position position="132"/>
    </location>
    <ligand>
        <name>S-adenosyl-L-methionine</name>
        <dbReference type="ChEBI" id="CHEBI:59789"/>
    </ligand>
</feature>
<dbReference type="GO" id="GO:0061798">
    <property type="term" value="F:GTP 3',8'-cyclase activity"/>
    <property type="evidence" value="ECO:0007669"/>
    <property type="project" value="UniProtKB-EC"/>
</dbReference>
<organism evidence="15 16">
    <name type="scientific">Arcanobacterium canis</name>
    <dbReference type="NCBI Taxonomy" id="999183"/>
    <lineage>
        <taxon>Bacteria</taxon>
        <taxon>Bacillati</taxon>
        <taxon>Actinomycetota</taxon>
        <taxon>Actinomycetes</taxon>
        <taxon>Actinomycetales</taxon>
        <taxon>Actinomycetaceae</taxon>
        <taxon>Arcanobacterium</taxon>
    </lineage>
</organism>
<dbReference type="Proteomes" id="UP001215216">
    <property type="component" value="Chromosome"/>
</dbReference>
<gene>
    <name evidence="12 15" type="primary">moaA</name>
    <name evidence="15" type="ORF">P7079_03800</name>
</gene>
<comment type="function">
    <text evidence="12">Catalyzes the cyclization of GTP to (8S)-3',8-cyclo-7,8-dihydroguanosine 5'-triphosphate.</text>
</comment>
<dbReference type="SFLD" id="SFLDG01383">
    <property type="entry name" value="cyclic_pyranopterin_phosphate"/>
    <property type="match status" value="1"/>
</dbReference>
<keyword evidence="2 12" id="KW-0004">4Fe-4S</keyword>
<dbReference type="InterPro" id="IPR000385">
    <property type="entry name" value="MoaA_NifB_PqqE_Fe-S-bd_CS"/>
</dbReference>
<name>A0ABY8G0T4_9ACTO</name>
<evidence type="ECO:0000256" key="10">
    <source>
        <dbReference type="ARBA" id="ARBA00023239"/>
    </source>
</evidence>
<comment type="pathway">
    <text evidence="12">Cofactor biosynthesis; molybdopterin biosynthesis.</text>
</comment>
<evidence type="ECO:0000256" key="6">
    <source>
        <dbReference type="ARBA" id="ARBA00023004"/>
    </source>
</evidence>
<dbReference type="SFLD" id="SFLDS00029">
    <property type="entry name" value="Radical_SAM"/>
    <property type="match status" value="1"/>
</dbReference>
<dbReference type="InterPro" id="IPR007197">
    <property type="entry name" value="rSAM"/>
</dbReference>
<dbReference type="Pfam" id="PF06463">
    <property type="entry name" value="Mob_synth_C"/>
    <property type="match status" value="1"/>
</dbReference>
<keyword evidence="4 12" id="KW-0479">Metal-binding</keyword>
<dbReference type="InterPro" id="IPR006638">
    <property type="entry name" value="Elp3/MiaA/NifB-like_rSAM"/>
</dbReference>
<dbReference type="InterPro" id="IPR013785">
    <property type="entry name" value="Aldolase_TIM"/>
</dbReference>
<feature type="binding site" evidence="12">
    <location>
        <position position="278"/>
    </location>
    <ligand>
        <name>[4Fe-4S] cluster</name>
        <dbReference type="ChEBI" id="CHEBI:49883"/>
        <label>2</label>
        <note>4Fe-4S-substrate</note>
    </ligand>
</feature>
<dbReference type="RefSeq" id="WP_278013502.1">
    <property type="nucleotide sequence ID" value="NZ_CP121208.1"/>
</dbReference>
<comment type="similarity">
    <text evidence="12">Belongs to the radical SAM superfamily. MoaA family.</text>
</comment>
<dbReference type="NCBIfam" id="TIGR02666">
    <property type="entry name" value="moaA"/>
    <property type="match status" value="1"/>
</dbReference>
<dbReference type="InterPro" id="IPR050105">
    <property type="entry name" value="MoCo_biosynth_MoaA/MoaC"/>
</dbReference>
<evidence type="ECO:0000256" key="3">
    <source>
        <dbReference type="ARBA" id="ARBA00022691"/>
    </source>
</evidence>
<protein>
    <recommendedName>
        <fullName evidence="1 12">GTP 3',8-cyclase</fullName>
        <ecNumber evidence="1 12">4.1.99.22</ecNumber>
    </recommendedName>
    <alternativeName>
        <fullName evidence="12">Molybdenum cofactor biosynthesis protein A</fullName>
    </alternativeName>
</protein>
<dbReference type="SMART" id="SM00729">
    <property type="entry name" value="Elp3"/>
    <property type="match status" value="1"/>
</dbReference>
<dbReference type="PROSITE" id="PS01305">
    <property type="entry name" value="MOAA_NIFB_PQQE"/>
    <property type="match status" value="1"/>
</dbReference>
<accession>A0ABY8G0T4</accession>
<dbReference type="CDD" id="cd21117">
    <property type="entry name" value="Twitch_MoaA"/>
    <property type="match status" value="1"/>
</dbReference>
<evidence type="ECO:0000259" key="14">
    <source>
        <dbReference type="PROSITE" id="PS51918"/>
    </source>
</evidence>
<feature type="binding site" evidence="12">
    <location>
        <position position="169"/>
    </location>
    <ligand>
        <name>GTP</name>
        <dbReference type="ChEBI" id="CHEBI:37565"/>
    </ligand>
</feature>
<keyword evidence="9 12" id="KW-0501">Molybdenum cofactor biosynthesis</keyword>
<sequence>MPRAHEQLGLVDSYGRIARDLRVSLTDRCNLRCQYCMPADGVEFMPTDQVLSDEEVIRLIGLAVCELGITRVRFTGGEPLMRRGLEDIVAATATLHTPDGDPVDISLTTNALGLDKRAARLHEAGLRRVNISLDSATRSEYTKLTRRDRFDDAIAGIRESIRVGLSPVKINTVVMPGINDQSVEELVMLGLELGVTVRFIEFMPIGVPGAWHNSDVISAQTLRARLAEHFTLTPSSIDRGSSPAQVWDIAGGSYRGVSHPAGHIGFISSVTAPFCGDCDRTRLTAEGNVRSCLFSDEETSLRDLMRSGASDSELAQVWRQTMWGKPFGHEINTPGFTPPTRPMSAIGG</sequence>
<evidence type="ECO:0000256" key="5">
    <source>
        <dbReference type="ARBA" id="ARBA00022741"/>
    </source>
</evidence>
<feature type="binding site" evidence="12">
    <location>
        <position position="275"/>
    </location>
    <ligand>
        <name>[4Fe-4S] cluster</name>
        <dbReference type="ChEBI" id="CHEBI:49883"/>
        <label>2</label>
        <note>4Fe-4S-substrate</note>
    </ligand>
</feature>
<dbReference type="PANTHER" id="PTHR22960">
    <property type="entry name" value="MOLYBDOPTERIN COFACTOR SYNTHESIS PROTEIN A"/>
    <property type="match status" value="1"/>
</dbReference>
<feature type="region of interest" description="Disordered" evidence="13">
    <location>
        <begin position="329"/>
        <end position="348"/>
    </location>
</feature>
<dbReference type="SUPFAM" id="SSF102114">
    <property type="entry name" value="Radical SAM enzymes"/>
    <property type="match status" value="1"/>
</dbReference>
<reference evidence="15 16" key="1">
    <citation type="submission" date="2023-03" db="EMBL/GenBank/DDBJ databases">
        <title>Complete genome of Arcanobacterium canis strain DSM 25104 isolated in 2010 from a canine otitis externa in Germany.</title>
        <authorList>
            <person name="Borowiak M."/>
            <person name="Kreitlow A."/>
            <person name="Malorny B."/>
            <person name="Laemmler C."/>
            <person name="Prenger-Berninghoff E."/>
            <person name="Ploetz M."/>
            <person name="Abdulmawjood A."/>
        </authorList>
    </citation>
    <scope>NUCLEOTIDE SEQUENCE [LARGE SCALE GENOMIC DNA]</scope>
    <source>
        <strain evidence="15 16">DSM 25104</strain>
    </source>
</reference>
<evidence type="ECO:0000256" key="13">
    <source>
        <dbReference type="SAM" id="MobiDB-lite"/>
    </source>
</evidence>
<dbReference type="InterPro" id="IPR058240">
    <property type="entry name" value="rSAM_sf"/>
</dbReference>
<dbReference type="Gene3D" id="3.20.20.70">
    <property type="entry name" value="Aldolase class I"/>
    <property type="match status" value="1"/>
</dbReference>
<keyword evidence="10 12" id="KW-0456">Lyase</keyword>
<feature type="binding site" evidence="12">
    <location>
        <position position="36"/>
    </location>
    <ligand>
        <name>[4Fe-4S] cluster</name>
        <dbReference type="ChEBI" id="CHEBI:49883"/>
        <label>1</label>
        <note>4Fe-4S-S-AdoMet</note>
    </ligand>
</feature>
<evidence type="ECO:0000256" key="8">
    <source>
        <dbReference type="ARBA" id="ARBA00023134"/>
    </source>
</evidence>
<dbReference type="InterPro" id="IPR040064">
    <property type="entry name" value="MoaA-like"/>
</dbReference>
<evidence type="ECO:0000256" key="9">
    <source>
        <dbReference type="ARBA" id="ARBA00023150"/>
    </source>
</evidence>
<keyword evidence="5 12" id="KW-0547">Nucleotide-binding</keyword>
<evidence type="ECO:0000256" key="2">
    <source>
        <dbReference type="ARBA" id="ARBA00022485"/>
    </source>
</evidence>
<feature type="binding site" evidence="12">
    <location>
        <position position="35"/>
    </location>
    <ligand>
        <name>S-adenosyl-L-methionine</name>
        <dbReference type="ChEBI" id="CHEBI:59789"/>
    </ligand>
</feature>
<dbReference type="InterPro" id="IPR010505">
    <property type="entry name" value="MoaA_twitch"/>
</dbReference>
<keyword evidence="3 12" id="KW-0949">S-adenosyl-L-methionine</keyword>
<keyword evidence="7 12" id="KW-0411">Iron-sulfur</keyword>
<dbReference type="SFLD" id="SFLDG01067">
    <property type="entry name" value="SPASM/twitch_domain_containing"/>
    <property type="match status" value="1"/>
</dbReference>
<evidence type="ECO:0000256" key="1">
    <source>
        <dbReference type="ARBA" id="ARBA00012167"/>
    </source>
</evidence>
<feature type="binding site" evidence="12">
    <location>
        <position position="203"/>
    </location>
    <ligand>
        <name>S-adenosyl-L-methionine</name>
        <dbReference type="ChEBI" id="CHEBI:59789"/>
    </ligand>
</feature>
<comment type="subunit">
    <text evidence="12">Monomer and homodimer.</text>
</comment>
<feature type="domain" description="Radical SAM core" evidence="14">
    <location>
        <begin position="13"/>
        <end position="235"/>
    </location>
</feature>
<evidence type="ECO:0000256" key="11">
    <source>
        <dbReference type="ARBA" id="ARBA00048697"/>
    </source>
</evidence>
<comment type="cofactor">
    <cofactor evidence="12">
        <name>[4Fe-4S] cluster</name>
        <dbReference type="ChEBI" id="CHEBI:49883"/>
    </cofactor>
    <text evidence="12">Binds 2 [4Fe-4S] clusters. Binds 1 [4Fe-4S] cluster coordinated with 3 cysteines and an exchangeable S-adenosyl-L-methionine and 1 [4Fe-4S] cluster coordinated with 3 cysteines and the GTP-derived substrate.</text>
</comment>
<keyword evidence="8 12" id="KW-0342">GTP-binding</keyword>
<feature type="binding site" evidence="12">
    <location>
        <position position="33"/>
    </location>
    <ligand>
        <name>[4Fe-4S] cluster</name>
        <dbReference type="ChEBI" id="CHEBI:49883"/>
        <label>1</label>
        <note>4Fe-4S-S-AdoMet</note>
    </ligand>
</feature>
<feature type="binding site" evidence="12">
    <location>
        <position position="292"/>
    </location>
    <ligand>
        <name>[4Fe-4S] cluster</name>
        <dbReference type="ChEBI" id="CHEBI:49883"/>
        <label>2</label>
        <note>4Fe-4S-substrate</note>
    </ligand>
</feature>
<feature type="binding site" evidence="12">
    <location>
        <position position="22"/>
    </location>
    <ligand>
        <name>GTP</name>
        <dbReference type="ChEBI" id="CHEBI:37565"/>
    </ligand>
</feature>
<dbReference type="EMBL" id="CP121208">
    <property type="protein sequence ID" value="WFM84107.1"/>
    <property type="molecule type" value="Genomic_DNA"/>
</dbReference>
<feature type="binding site" evidence="12">
    <location>
        <begin position="280"/>
        <end position="282"/>
    </location>
    <ligand>
        <name>GTP</name>
        <dbReference type="ChEBI" id="CHEBI:37565"/>
    </ligand>
</feature>
<keyword evidence="6 12" id="KW-0408">Iron</keyword>
<dbReference type="HAMAP" id="MF_01225_B">
    <property type="entry name" value="MoaA_B"/>
    <property type="match status" value="1"/>
</dbReference>
<feature type="binding site" evidence="12">
    <location>
        <position position="77"/>
    </location>
    <ligand>
        <name>S-adenosyl-L-methionine</name>
        <dbReference type="ChEBI" id="CHEBI:59789"/>
    </ligand>
</feature>
<feature type="binding site" evidence="12">
    <location>
        <position position="73"/>
    </location>
    <ligand>
        <name>GTP</name>
        <dbReference type="ChEBI" id="CHEBI:37565"/>
    </ligand>
</feature>
<dbReference type="CDD" id="cd01335">
    <property type="entry name" value="Radical_SAM"/>
    <property type="match status" value="1"/>
</dbReference>
<feature type="binding site" evidence="12">
    <location>
        <position position="29"/>
    </location>
    <ligand>
        <name>[4Fe-4S] cluster</name>
        <dbReference type="ChEBI" id="CHEBI:49883"/>
        <label>1</label>
        <note>4Fe-4S-S-AdoMet</note>
    </ligand>
</feature>